<evidence type="ECO:0000256" key="5">
    <source>
        <dbReference type="ARBA" id="ARBA00022917"/>
    </source>
</evidence>
<keyword evidence="7" id="KW-0963">Cytoplasm</keyword>
<dbReference type="Gene3D" id="3.40.50.620">
    <property type="entry name" value="HUPs"/>
    <property type="match status" value="2"/>
</dbReference>
<dbReference type="Pfam" id="PF19269">
    <property type="entry name" value="Anticodon_2"/>
    <property type="match status" value="1"/>
</dbReference>
<comment type="subunit">
    <text evidence="7">Monomer.</text>
</comment>
<feature type="domain" description="Aminoacyl-tRNA synthetase class I anticodon-binding" evidence="9">
    <location>
        <begin position="323"/>
        <end position="453"/>
    </location>
</feature>
<dbReference type="InterPro" id="IPR045462">
    <property type="entry name" value="aa-tRNA-synth_I_cd-bd"/>
</dbReference>
<dbReference type="SUPFAM" id="SSF48163">
    <property type="entry name" value="An anticodon-binding domain of class I aminoacyl-tRNA synthetases"/>
    <property type="match status" value="1"/>
</dbReference>
<dbReference type="PANTHER" id="PTHR43311">
    <property type="entry name" value="GLUTAMATE--TRNA LIGASE"/>
    <property type="match status" value="1"/>
</dbReference>
<proteinExistence type="inferred from homology"/>
<evidence type="ECO:0000256" key="2">
    <source>
        <dbReference type="ARBA" id="ARBA00022598"/>
    </source>
</evidence>
<organism evidence="10 11">
    <name type="scientific">Pelagicoccus albus</name>
    <dbReference type="NCBI Taxonomy" id="415222"/>
    <lineage>
        <taxon>Bacteria</taxon>
        <taxon>Pseudomonadati</taxon>
        <taxon>Verrucomicrobiota</taxon>
        <taxon>Opitutia</taxon>
        <taxon>Puniceicoccales</taxon>
        <taxon>Pelagicoccaceae</taxon>
        <taxon>Pelagicoccus</taxon>
    </lineage>
</organism>
<dbReference type="HAMAP" id="MF_00022">
    <property type="entry name" value="Glu_tRNA_synth_type1"/>
    <property type="match status" value="1"/>
</dbReference>
<keyword evidence="4 7" id="KW-0067">ATP-binding</keyword>
<dbReference type="Gene3D" id="1.10.10.350">
    <property type="match status" value="1"/>
</dbReference>
<keyword evidence="2 7" id="KW-0436">Ligase</keyword>
<evidence type="ECO:0000259" key="8">
    <source>
        <dbReference type="Pfam" id="PF00749"/>
    </source>
</evidence>
<dbReference type="InterPro" id="IPR000924">
    <property type="entry name" value="Glu/Gln-tRNA-synth"/>
</dbReference>
<gene>
    <name evidence="7" type="primary">gltX</name>
    <name evidence="10" type="ORF">H5P27_07020</name>
</gene>
<evidence type="ECO:0000256" key="7">
    <source>
        <dbReference type="HAMAP-Rule" id="MF_00022"/>
    </source>
</evidence>
<comment type="caution">
    <text evidence="10">The sequence shown here is derived from an EMBL/GenBank/DDBJ whole genome shotgun (WGS) entry which is preliminary data.</text>
</comment>
<dbReference type="RefSeq" id="WP_185659684.1">
    <property type="nucleotide sequence ID" value="NZ_CAWPOO010000007.1"/>
</dbReference>
<evidence type="ECO:0000256" key="1">
    <source>
        <dbReference type="ARBA" id="ARBA00007894"/>
    </source>
</evidence>
<dbReference type="GO" id="GO:0008270">
    <property type="term" value="F:zinc ion binding"/>
    <property type="evidence" value="ECO:0007669"/>
    <property type="project" value="InterPro"/>
</dbReference>
<protein>
    <recommendedName>
        <fullName evidence="7">Glutamate--tRNA ligase</fullName>
        <ecNumber evidence="7">6.1.1.17</ecNumber>
    </recommendedName>
    <alternativeName>
        <fullName evidence="7">Glutamyl-tRNA synthetase</fullName>
        <shortName evidence="7">GluRS</shortName>
    </alternativeName>
</protein>
<evidence type="ECO:0000313" key="10">
    <source>
        <dbReference type="EMBL" id="MBC2605790.1"/>
    </source>
</evidence>
<dbReference type="InterPro" id="IPR014729">
    <property type="entry name" value="Rossmann-like_a/b/a_fold"/>
</dbReference>
<sequence>MSQVRVRFAPSPTGSTHIGTARTALFNWLYARKTGGTLVLRIEDTDKERNTEAALQELLNGLKWLGLNWDEGPEVGGDFGPYFQSQRGDIYQDYLKKLQDAGRAYEKDGAIYFKLEGERYTEYDDYHKAEVEKVRTEPVVIEDVIRGNVTRREERDFVIVRSNGDPSFHFVNVVDDIAMGITHVLRGEDHLPNTSKHVELFKAFGVKPPVYAHMSMILKDPAHGKGKMSKRDKGALIEEYQQRDFLPEAVVNFIALLGWAPKDDQEVLSVDELIERFDIADLQKAGARFDEKKMSHINFEHMKRLPIERYLPPAVSALGKAGLVNDETDQEYLRKVLELCQQKINSFEDLPSFSAYFFTDDYSVDPKVEKKLLKRKDAAERIQEVIPVLENLESFDAITLERGIQALADEKDLKIFAWFPLLRFAVSGVGGGPDLLPMLETLGQETVVSRLKKLSASL</sequence>
<feature type="domain" description="Glutamyl/glutaminyl-tRNA synthetase class Ib catalytic" evidence="8">
    <location>
        <begin position="136"/>
        <end position="295"/>
    </location>
</feature>
<dbReference type="InterPro" id="IPR020058">
    <property type="entry name" value="Glu/Gln-tRNA-synth_Ib_cat-dom"/>
</dbReference>
<dbReference type="EC" id="6.1.1.17" evidence="7"/>
<keyword evidence="3 7" id="KW-0547">Nucleotide-binding</keyword>
<name>A0A7X1B7F9_9BACT</name>
<keyword evidence="6 7" id="KW-0030">Aminoacyl-tRNA synthetase</keyword>
<dbReference type="CDD" id="cd00808">
    <property type="entry name" value="GluRS_core"/>
    <property type="match status" value="1"/>
</dbReference>
<dbReference type="AlphaFoldDB" id="A0A7X1B7F9"/>
<evidence type="ECO:0000259" key="9">
    <source>
        <dbReference type="Pfam" id="PF19269"/>
    </source>
</evidence>
<dbReference type="PANTHER" id="PTHR43311:SF2">
    <property type="entry name" value="GLUTAMATE--TRNA LIGASE, MITOCHONDRIAL-RELATED"/>
    <property type="match status" value="1"/>
</dbReference>
<dbReference type="InterPro" id="IPR008925">
    <property type="entry name" value="aa_tRNA-synth_I_cd-bd_sf"/>
</dbReference>
<feature type="binding site" evidence="7">
    <location>
        <position position="230"/>
    </location>
    <ligand>
        <name>ATP</name>
        <dbReference type="ChEBI" id="CHEBI:30616"/>
    </ligand>
</feature>
<dbReference type="GO" id="GO:0005524">
    <property type="term" value="F:ATP binding"/>
    <property type="evidence" value="ECO:0007669"/>
    <property type="project" value="UniProtKB-UniRule"/>
</dbReference>
<dbReference type="InterPro" id="IPR004527">
    <property type="entry name" value="Glu-tRNA-ligase_bac/mito"/>
</dbReference>
<feature type="domain" description="Glutamyl/glutaminyl-tRNA synthetase class Ib catalytic" evidence="8">
    <location>
        <begin position="3"/>
        <end position="108"/>
    </location>
</feature>
<comment type="function">
    <text evidence="7">Catalyzes the attachment of glutamate to tRNA(Glu) in a two-step reaction: glutamate is first activated by ATP to form Glu-AMP and then transferred to the acceptor end of tRNA(Glu).</text>
</comment>
<evidence type="ECO:0000313" key="11">
    <source>
        <dbReference type="Proteomes" id="UP000526501"/>
    </source>
</evidence>
<comment type="catalytic activity">
    <reaction evidence="7">
        <text>tRNA(Glu) + L-glutamate + ATP = L-glutamyl-tRNA(Glu) + AMP + diphosphate</text>
        <dbReference type="Rhea" id="RHEA:23540"/>
        <dbReference type="Rhea" id="RHEA-COMP:9663"/>
        <dbReference type="Rhea" id="RHEA-COMP:9680"/>
        <dbReference type="ChEBI" id="CHEBI:29985"/>
        <dbReference type="ChEBI" id="CHEBI:30616"/>
        <dbReference type="ChEBI" id="CHEBI:33019"/>
        <dbReference type="ChEBI" id="CHEBI:78442"/>
        <dbReference type="ChEBI" id="CHEBI:78520"/>
        <dbReference type="ChEBI" id="CHEBI:456215"/>
        <dbReference type="EC" id="6.1.1.17"/>
    </reaction>
</comment>
<dbReference type="SUPFAM" id="SSF52374">
    <property type="entry name" value="Nucleotidylyl transferase"/>
    <property type="match status" value="1"/>
</dbReference>
<dbReference type="Proteomes" id="UP000526501">
    <property type="component" value="Unassembled WGS sequence"/>
</dbReference>
<dbReference type="Pfam" id="PF00749">
    <property type="entry name" value="tRNA-synt_1c"/>
    <property type="match status" value="2"/>
</dbReference>
<dbReference type="InterPro" id="IPR049940">
    <property type="entry name" value="GluQ/Sye"/>
</dbReference>
<reference evidence="10 11" key="1">
    <citation type="submission" date="2020-07" db="EMBL/GenBank/DDBJ databases">
        <authorList>
            <person name="Feng X."/>
        </authorList>
    </citation>
    <scope>NUCLEOTIDE SEQUENCE [LARGE SCALE GENOMIC DNA]</scope>
    <source>
        <strain evidence="10 11">JCM23202</strain>
    </source>
</reference>
<dbReference type="InterPro" id="IPR020751">
    <property type="entry name" value="aa-tRNA-synth_I_codon-bd_sub2"/>
</dbReference>
<accession>A0A7X1B7F9</accession>
<dbReference type="InterPro" id="IPR033910">
    <property type="entry name" value="GluRS_core"/>
</dbReference>
<dbReference type="GO" id="GO:0006424">
    <property type="term" value="P:glutamyl-tRNA aminoacylation"/>
    <property type="evidence" value="ECO:0007669"/>
    <property type="project" value="UniProtKB-UniRule"/>
</dbReference>
<evidence type="ECO:0000256" key="3">
    <source>
        <dbReference type="ARBA" id="ARBA00022741"/>
    </source>
</evidence>
<keyword evidence="5 7" id="KW-0648">Protein biosynthesis</keyword>
<dbReference type="GO" id="GO:0004818">
    <property type="term" value="F:glutamate-tRNA ligase activity"/>
    <property type="evidence" value="ECO:0007669"/>
    <property type="project" value="UniProtKB-UniRule"/>
</dbReference>
<comment type="subcellular location">
    <subcellularLocation>
        <location evidence="7">Cytoplasm</location>
    </subcellularLocation>
</comment>
<keyword evidence="11" id="KW-1185">Reference proteome</keyword>
<comment type="similarity">
    <text evidence="1 7">Belongs to the class-I aminoacyl-tRNA synthetase family. Glutamate--tRNA ligase type 1 subfamily.</text>
</comment>
<feature type="short sequence motif" description="'HIGH' region" evidence="7">
    <location>
        <begin position="10"/>
        <end position="20"/>
    </location>
</feature>
<feature type="short sequence motif" description="'KMSKS' region" evidence="7">
    <location>
        <begin position="227"/>
        <end position="231"/>
    </location>
</feature>
<comment type="caution">
    <text evidence="7">Lacks conserved residue(s) required for the propagation of feature annotation.</text>
</comment>
<evidence type="ECO:0000256" key="4">
    <source>
        <dbReference type="ARBA" id="ARBA00022840"/>
    </source>
</evidence>
<dbReference type="EMBL" id="JACHVC010000007">
    <property type="protein sequence ID" value="MBC2605790.1"/>
    <property type="molecule type" value="Genomic_DNA"/>
</dbReference>
<dbReference type="GO" id="GO:0000049">
    <property type="term" value="F:tRNA binding"/>
    <property type="evidence" value="ECO:0007669"/>
    <property type="project" value="InterPro"/>
</dbReference>
<dbReference type="GO" id="GO:0005829">
    <property type="term" value="C:cytosol"/>
    <property type="evidence" value="ECO:0007669"/>
    <property type="project" value="TreeGrafter"/>
</dbReference>
<evidence type="ECO:0000256" key="6">
    <source>
        <dbReference type="ARBA" id="ARBA00023146"/>
    </source>
</evidence>
<dbReference type="PRINTS" id="PR00987">
    <property type="entry name" value="TRNASYNTHGLU"/>
</dbReference>